<dbReference type="RefSeq" id="WP_149097594.1">
    <property type="nucleotide sequence ID" value="NZ_BMMG01000002.1"/>
</dbReference>
<keyword evidence="10" id="KW-1185">Reference proteome</keyword>
<evidence type="ECO:0000256" key="2">
    <source>
        <dbReference type="ARBA" id="ARBA00022692"/>
    </source>
</evidence>
<evidence type="ECO:0000256" key="4">
    <source>
        <dbReference type="ARBA" id="ARBA00023136"/>
    </source>
</evidence>
<keyword evidence="2 5" id="KW-0812">Transmembrane</keyword>
<accession>A0A5M8QK82</accession>
<dbReference type="Proteomes" id="UP000323866">
    <property type="component" value="Unassembled WGS sequence"/>
</dbReference>
<organism evidence="7 9">
    <name type="scientific">Rufibacter glacialis</name>
    <dbReference type="NCBI Taxonomy" id="1259555"/>
    <lineage>
        <taxon>Bacteria</taxon>
        <taxon>Pseudomonadati</taxon>
        <taxon>Bacteroidota</taxon>
        <taxon>Cytophagia</taxon>
        <taxon>Cytophagales</taxon>
        <taxon>Hymenobacteraceae</taxon>
        <taxon>Rufibacter</taxon>
    </lineage>
</organism>
<dbReference type="OrthoDB" id="670056at2"/>
<dbReference type="Proteomes" id="UP001570846">
    <property type="component" value="Unassembled WGS sequence"/>
</dbReference>
<feature type="transmembrane region" description="Helical" evidence="5">
    <location>
        <begin position="89"/>
        <end position="106"/>
    </location>
</feature>
<evidence type="ECO:0000256" key="5">
    <source>
        <dbReference type="SAM" id="Phobius"/>
    </source>
</evidence>
<evidence type="ECO:0000259" key="6">
    <source>
        <dbReference type="Pfam" id="PF13515"/>
    </source>
</evidence>
<dbReference type="EMBL" id="VKKZ01000019">
    <property type="protein sequence ID" value="KAA6435400.1"/>
    <property type="molecule type" value="Genomic_DNA"/>
</dbReference>
<dbReference type="AlphaFoldDB" id="A0A5M8QK82"/>
<sequence length="170" mass="18801">MMNKALQYSLGSNLVIYALRCTLGFLIGYQLYLALPEYELYWTIISIILVMSPEAKDARKLSIERFKANLIGCCVGLVCFFLPAPQLGVMVLGIILAIGICHFFTLMGVARSAVVAFIIVVIHEQTTLTYWAAVERFFSVTLGCCIGLGVTMGTSSLIRYLRKKVGLEDT</sequence>
<evidence type="ECO:0000313" key="10">
    <source>
        <dbReference type="Proteomes" id="UP001570846"/>
    </source>
</evidence>
<dbReference type="EMBL" id="JBGOGF010000001">
    <property type="protein sequence ID" value="MFA1769762.1"/>
    <property type="molecule type" value="Genomic_DNA"/>
</dbReference>
<evidence type="ECO:0000256" key="1">
    <source>
        <dbReference type="ARBA" id="ARBA00004141"/>
    </source>
</evidence>
<dbReference type="GO" id="GO:0016020">
    <property type="term" value="C:membrane"/>
    <property type="evidence" value="ECO:0007669"/>
    <property type="project" value="UniProtKB-SubCell"/>
</dbReference>
<evidence type="ECO:0000313" key="8">
    <source>
        <dbReference type="EMBL" id="MFA1769762.1"/>
    </source>
</evidence>
<reference evidence="7 9" key="1">
    <citation type="submission" date="2019-07" db="EMBL/GenBank/DDBJ databases">
        <authorList>
            <person name="Qu J.-H."/>
        </authorList>
    </citation>
    <scope>NUCLEOTIDE SEQUENCE [LARGE SCALE GENOMIC DNA]</scope>
    <source>
        <strain evidence="7 9">MDT1-10-3</strain>
    </source>
</reference>
<gene>
    <name evidence="8" type="ORF">ACD591_00545</name>
    <name evidence="7" type="ORF">FOE74_05460</name>
</gene>
<dbReference type="Pfam" id="PF13515">
    <property type="entry name" value="FUSC_2"/>
    <property type="match status" value="1"/>
</dbReference>
<reference evidence="7 9" key="2">
    <citation type="submission" date="2019-09" db="EMBL/GenBank/DDBJ databases">
        <title>A bacterium isolated from glacier soil.</title>
        <authorList>
            <person name="Liu Q."/>
        </authorList>
    </citation>
    <scope>NUCLEOTIDE SEQUENCE [LARGE SCALE GENOMIC DNA]</scope>
    <source>
        <strain evidence="7 9">MDT1-10-3</strain>
    </source>
</reference>
<feature type="transmembrane region" description="Helical" evidence="5">
    <location>
        <begin position="137"/>
        <end position="158"/>
    </location>
</feature>
<evidence type="ECO:0000313" key="7">
    <source>
        <dbReference type="EMBL" id="KAA6435400.1"/>
    </source>
</evidence>
<reference evidence="8 10" key="3">
    <citation type="submission" date="2024-08" db="EMBL/GenBank/DDBJ databases">
        <authorList>
            <person name="Wei W."/>
        </authorList>
    </citation>
    <scope>NUCLEOTIDE SEQUENCE [LARGE SCALE GENOMIC DNA]</scope>
    <source>
        <strain evidence="8 10">XU2</strain>
    </source>
</reference>
<comment type="caution">
    <text evidence="7">The sequence shown here is derived from an EMBL/GenBank/DDBJ whole genome shotgun (WGS) entry which is preliminary data.</text>
</comment>
<keyword evidence="4 5" id="KW-0472">Membrane</keyword>
<evidence type="ECO:0000256" key="3">
    <source>
        <dbReference type="ARBA" id="ARBA00022989"/>
    </source>
</evidence>
<protein>
    <submittedName>
        <fullName evidence="8">Aromatic acid exporter family protein</fullName>
    </submittedName>
    <submittedName>
        <fullName evidence="7">FUSC family protein</fullName>
    </submittedName>
</protein>
<dbReference type="InterPro" id="IPR049453">
    <property type="entry name" value="Memb_transporter_dom"/>
</dbReference>
<feature type="transmembrane region" description="Helical" evidence="5">
    <location>
        <begin position="12"/>
        <end position="32"/>
    </location>
</feature>
<name>A0A5M8QK82_9BACT</name>
<feature type="domain" description="Integral membrane bound transporter" evidence="6">
    <location>
        <begin position="31"/>
        <end position="148"/>
    </location>
</feature>
<proteinExistence type="predicted"/>
<keyword evidence="3 5" id="KW-1133">Transmembrane helix</keyword>
<evidence type="ECO:0000313" key="9">
    <source>
        <dbReference type="Proteomes" id="UP000323866"/>
    </source>
</evidence>
<comment type="subcellular location">
    <subcellularLocation>
        <location evidence="1">Membrane</location>
        <topology evidence="1">Multi-pass membrane protein</topology>
    </subcellularLocation>
</comment>
<feature type="transmembrane region" description="Helical" evidence="5">
    <location>
        <begin position="113"/>
        <end position="131"/>
    </location>
</feature>